<protein>
    <recommendedName>
        <fullName evidence="4">Glycoside hydrolase family 5 domain-containing protein</fullName>
    </recommendedName>
</protein>
<proteinExistence type="predicted"/>
<sequence length="562" mass="64960">MKKRFVLLIAIIFLLIAPSIDATESGRPNNKFGIHLAQPHHDEIKKAAELVNSNGGDWGYVTLIIQENDRSVQKWQEIFDLLRQYHLIPIIRLATHPEGEVWKQPNKNDAKSWVDFLNQLNWVVKNRYIILFNEPNHGQEWGGEADPENYSEVAFSFAKTLKEKNPDFFIMLAGLDLSAPSSLPNYEDAGAYLRKMINDQFSIFNFVDGLSSHSYPNPGFFGSPLDNGKRSIRGYQWELELLKELGVEKELPVFITETGWDGNSVNRGTVANNYQIAYEQVWLTDDRVKAVTPFVLDYQGDPFLGFSWKKINSQEYYQQFDTIKSMNKIKGDPEIIEKGTLTFNFPTQLATDSYFNFPIKIKNLGQGWWDKDANYYLSLDNFPKELYSFSDLKDTKLNEEVEINLYIKTSGLMKSQSLQFSLYHDQSKIMVSKSWKFNILGLPDLEFQIGILPKLIASSDDLEIQIFNNEEKLVFKRKGIKLQNGLGKTTKIQNIIFGEKYRIVILKPLYLPRQEFITFKKEINILKFKPLVPLDLNRDGKFSFNDINEVIKHPSLLKLFVP</sequence>
<accession>A0A2M8DDP1</accession>
<reference evidence="3" key="1">
    <citation type="submission" date="2017-09" db="EMBL/GenBank/DDBJ databases">
        <title>Depth-based differentiation of microbial function through sediment-hosted aquifers and enrichment of novel symbionts in the deep terrestrial subsurface.</title>
        <authorList>
            <person name="Probst A.J."/>
            <person name="Ladd B."/>
            <person name="Jarett J.K."/>
            <person name="Geller-Mcgrath D.E."/>
            <person name="Sieber C.M.K."/>
            <person name="Emerson J.B."/>
            <person name="Anantharaman K."/>
            <person name="Thomas B.C."/>
            <person name="Malmstrom R."/>
            <person name="Stieglmeier M."/>
            <person name="Klingl A."/>
            <person name="Woyke T."/>
            <person name="Ryan C.M."/>
            <person name="Banfield J.F."/>
        </authorList>
    </citation>
    <scope>NUCLEOTIDE SEQUENCE [LARGE SCALE GENOMIC DNA]</scope>
</reference>
<organism evidence="2 3">
    <name type="scientific">Candidatus Roizmanbacteria bacterium CG_4_9_14_0_8_um_filter_34_12</name>
    <dbReference type="NCBI Taxonomy" id="1974840"/>
    <lineage>
        <taxon>Bacteria</taxon>
        <taxon>Candidatus Roizmaniibacteriota</taxon>
    </lineage>
</organism>
<dbReference type="InterPro" id="IPR017853">
    <property type="entry name" value="GH"/>
</dbReference>
<evidence type="ECO:0008006" key="4">
    <source>
        <dbReference type="Google" id="ProtNLM"/>
    </source>
</evidence>
<comment type="caution">
    <text evidence="2">The sequence shown here is derived from an EMBL/GenBank/DDBJ whole genome shotgun (WGS) entry which is preliminary data.</text>
</comment>
<evidence type="ECO:0000313" key="3">
    <source>
        <dbReference type="Proteomes" id="UP000229706"/>
    </source>
</evidence>
<dbReference type="Gene3D" id="3.20.20.80">
    <property type="entry name" value="Glycosidases"/>
    <property type="match status" value="1"/>
</dbReference>
<keyword evidence="1" id="KW-0732">Signal</keyword>
<dbReference type="EMBL" id="PFTH01000057">
    <property type="protein sequence ID" value="PJB89041.1"/>
    <property type="molecule type" value="Genomic_DNA"/>
</dbReference>
<gene>
    <name evidence="2" type="ORF">CO083_01390</name>
</gene>
<feature type="chain" id="PRO_5014676448" description="Glycoside hydrolase family 5 domain-containing protein" evidence="1">
    <location>
        <begin position="23"/>
        <end position="562"/>
    </location>
</feature>
<name>A0A2M8DDP1_9BACT</name>
<feature type="signal peptide" evidence="1">
    <location>
        <begin position="1"/>
        <end position="22"/>
    </location>
</feature>
<dbReference type="Proteomes" id="UP000229706">
    <property type="component" value="Unassembled WGS sequence"/>
</dbReference>
<dbReference type="AlphaFoldDB" id="A0A2M8DDP1"/>
<dbReference type="SUPFAM" id="SSF51445">
    <property type="entry name" value="(Trans)glycosidases"/>
    <property type="match status" value="1"/>
</dbReference>
<evidence type="ECO:0000313" key="2">
    <source>
        <dbReference type="EMBL" id="PJB89041.1"/>
    </source>
</evidence>
<evidence type="ECO:0000256" key="1">
    <source>
        <dbReference type="SAM" id="SignalP"/>
    </source>
</evidence>